<evidence type="ECO:0000313" key="11">
    <source>
        <dbReference type="Proteomes" id="UP000092461"/>
    </source>
</evidence>
<keyword evidence="4 7" id="KW-0378">Hydrolase</keyword>
<evidence type="ECO:0000256" key="3">
    <source>
        <dbReference type="ARBA" id="ARBA00022487"/>
    </source>
</evidence>
<feature type="domain" description="Carboxylesterase type B" evidence="8">
    <location>
        <begin position="20"/>
        <end position="521"/>
    </location>
</feature>
<feature type="signal peptide" evidence="7">
    <location>
        <begin position="1"/>
        <end position="17"/>
    </location>
</feature>
<dbReference type="InterPro" id="IPR002168">
    <property type="entry name" value="Lipase_GDXG_HIS_AS"/>
</dbReference>
<evidence type="ECO:0000256" key="4">
    <source>
        <dbReference type="ARBA" id="ARBA00022801"/>
    </source>
</evidence>
<dbReference type="EMBL" id="AJWK01006603">
    <property type="status" value="NOT_ANNOTATED_CDS"/>
    <property type="molecule type" value="Genomic_DNA"/>
</dbReference>
<evidence type="ECO:0000256" key="5">
    <source>
        <dbReference type="ARBA" id="ARBA00023157"/>
    </source>
</evidence>
<evidence type="ECO:0000256" key="2">
    <source>
        <dbReference type="ARBA" id="ARBA00010515"/>
    </source>
</evidence>
<keyword evidence="11" id="KW-1185">Reference proteome</keyword>
<keyword evidence="3" id="KW-0719">Serine esterase</keyword>
<dbReference type="PROSITE" id="PS01173">
    <property type="entry name" value="LIPASE_GDXG_HIS"/>
    <property type="match status" value="1"/>
</dbReference>
<dbReference type="AlphaFoldDB" id="A0A1B0CCB3"/>
<evidence type="ECO:0000256" key="7">
    <source>
        <dbReference type="RuleBase" id="RU361235"/>
    </source>
</evidence>
<dbReference type="VEuPathDB" id="VectorBase:LLOJ001981"/>
<name>A0A1B0CCB3_LUTLO</name>
<dbReference type="InterPro" id="IPR050309">
    <property type="entry name" value="Type-B_Carboxylest/Lipase"/>
</dbReference>
<reference evidence="10" key="3">
    <citation type="submission" date="2020-05" db="UniProtKB">
        <authorList>
            <consortium name="EnsemblMetazoa"/>
        </authorList>
    </citation>
    <scope>IDENTIFICATION</scope>
    <source>
        <strain evidence="10">Jacobina</strain>
    </source>
</reference>
<comment type="similarity">
    <text evidence="2">Belongs to the 'GDXG' lipolytic enzyme family.</text>
</comment>
<dbReference type="Proteomes" id="UP000092461">
    <property type="component" value="Unassembled WGS sequence"/>
</dbReference>
<reference evidence="9" key="2">
    <citation type="journal article" date="2020" name="BMC">
        <title>Leishmania infection induces a limited differential gene expression in the sand fly midgut.</title>
        <authorList>
            <person name="Coutinho-Abreu I.V."/>
            <person name="Serafim T.D."/>
            <person name="Meneses C."/>
            <person name="Kamhawi S."/>
            <person name="Oliveira F."/>
            <person name="Valenzuela J.G."/>
        </authorList>
    </citation>
    <scope>NUCLEOTIDE SEQUENCE</scope>
    <source>
        <strain evidence="9">Jacobina</strain>
        <tissue evidence="9">Midgut</tissue>
    </source>
</reference>
<dbReference type="PANTHER" id="PTHR11559">
    <property type="entry name" value="CARBOXYLESTERASE"/>
    <property type="match status" value="1"/>
</dbReference>
<evidence type="ECO:0000256" key="1">
    <source>
        <dbReference type="ARBA" id="ARBA00005964"/>
    </source>
</evidence>
<evidence type="ECO:0000259" key="8">
    <source>
        <dbReference type="Pfam" id="PF00135"/>
    </source>
</evidence>
<protein>
    <recommendedName>
        <fullName evidence="7">Carboxylic ester hydrolase</fullName>
        <ecNumber evidence="7">3.1.1.-</ecNumber>
    </recommendedName>
</protein>
<reference evidence="11" key="1">
    <citation type="submission" date="2012-05" db="EMBL/GenBank/DDBJ databases">
        <title>Whole Genome Assembly of Lutzomyia longipalpis.</title>
        <authorList>
            <person name="Richards S."/>
            <person name="Qu C."/>
            <person name="Dillon R."/>
            <person name="Worley K."/>
            <person name="Scherer S."/>
            <person name="Batterton M."/>
            <person name="Taylor A."/>
            <person name="Hawes A."/>
            <person name="Hernandez B."/>
            <person name="Kovar C."/>
            <person name="Mandapat C."/>
            <person name="Pham C."/>
            <person name="Qu C."/>
            <person name="Jing C."/>
            <person name="Bess C."/>
            <person name="Bandaranaike D."/>
            <person name="Ngo D."/>
            <person name="Ongeri F."/>
            <person name="Arias F."/>
            <person name="Lara F."/>
            <person name="Weissenberger G."/>
            <person name="Kamau G."/>
            <person name="Han H."/>
            <person name="Shen H."/>
            <person name="Dinh H."/>
            <person name="Khalil I."/>
            <person name="Jones J."/>
            <person name="Shafer J."/>
            <person name="Jayaseelan J."/>
            <person name="Quiroz J."/>
            <person name="Blankenburg K."/>
            <person name="Nguyen L."/>
            <person name="Jackson L."/>
            <person name="Francisco L."/>
            <person name="Tang L.-Y."/>
            <person name="Pu L.-L."/>
            <person name="Perales L."/>
            <person name="Lorensuhewa L."/>
            <person name="Munidasa M."/>
            <person name="Coyle M."/>
            <person name="Taylor M."/>
            <person name="Puazo M."/>
            <person name="Firestine M."/>
            <person name="Scheel M."/>
            <person name="Javaid M."/>
            <person name="Wang M."/>
            <person name="Li M."/>
            <person name="Tabassum N."/>
            <person name="Saada N."/>
            <person name="Osuji N."/>
            <person name="Aqrawi P."/>
            <person name="Fu Q."/>
            <person name="Thornton R."/>
            <person name="Raj R."/>
            <person name="Goodspeed R."/>
            <person name="Mata R."/>
            <person name="Najjar R."/>
            <person name="Gubbala S."/>
            <person name="Lee S."/>
            <person name="Denson S."/>
            <person name="Patil S."/>
            <person name="Macmil S."/>
            <person name="Qi S."/>
            <person name="Matskevitch T."/>
            <person name="Palculict T."/>
            <person name="Mathew T."/>
            <person name="Vee V."/>
            <person name="Velamala V."/>
            <person name="Korchina V."/>
            <person name="Cai W."/>
            <person name="Liu W."/>
            <person name="Dai W."/>
            <person name="Zou X."/>
            <person name="Zhu Y."/>
            <person name="Zhang Y."/>
            <person name="Wu Y.-Q."/>
            <person name="Xin Y."/>
            <person name="Nazarath L."/>
            <person name="Kovar C."/>
            <person name="Han Y."/>
            <person name="Muzny D."/>
            <person name="Gibbs R."/>
        </authorList>
    </citation>
    <scope>NUCLEOTIDE SEQUENCE [LARGE SCALE GENOMIC DNA]</scope>
    <source>
        <strain evidence="11">Jacobina</strain>
    </source>
</reference>
<evidence type="ECO:0000313" key="9">
    <source>
        <dbReference type="EMBL" id="MBC1168996.1"/>
    </source>
</evidence>
<accession>A0A1B0CCB3</accession>
<feature type="chain" id="PRO_5044514118" description="Carboxylic ester hydrolase" evidence="7">
    <location>
        <begin position="18"/>
        <end position="551"/>
    </location>
</feature>
<keyword evidence="6" id="KW-0325">Glycoprotein</keyword>
<dbReference type="SUPFAM" id="SSF53474">
    <property type="entry name" value="alpha/beta-Hydrolases"/>
    <property type="match status" value="1"/>
</dbReference>
<dbReference type="EC" id="3.1.1.-" evidence="7"/>
<dbReference type="EnsemblMetazoa" id="LLOJ001981-RA">
    <property type="protein sequence ID" value="LLOJ001981-PA"/>
    <property type="gene ID" value="LLOJ001981"/>
</dbReference>
<comment type="similarity">
    <text evidence="1 7">Belongs to the type-B carboxylesterase/lipase family.</text>
</comment>
<keyword evidence="5" id="KW-1015">Disulfide bond</keyword>
<keyword evidence="7" id="KW-0732">Signal</keyword>
<dbReference type="VEuPathDB" id="VectorBase:LLONM1_005708"/>
<dbReference type="EMBL" id="GITU01000293">
    <property type="protein sequence ID" value="MBC1168996.1"/>
    <property type="molecule type" value="Transcribed_RNA"/>
</dbReference>
<organism evidence="10 11">
    <name type="scientific">Lutzomyia longipalpis</name>
    <name type="common">Sand fly</name>
    <dbReference type="NCBI Taxonomy" id="7200"/>
    <lineage>
        <taxon>Eukaryota</taxon>
        <taxon>Metazoa</taxon>
        <taxon>Ecdysozoa</taxon>
        <taxon>Arthropoda</taxon>
        <taxon>Hexapoda</taxon>
        <taxon>Insecta</taxon>
        <taxon>Pterygota</taxon>
        <taxon>Neoptera</taxon>
        <taxon>Endopterygota</taxon>
        <taxon>Diptera</taxon>
        <taxon>Nematocera</taxon>
        <taxon>Psychodoidea</taxon>
        <taxon>Psychodidae</taxon>
        <taxon>Lutzomyia</taxon>
        <taxon>Lutzomyia</taxon>
    </lineage>
</organism>
<dbReference type="Gene3D" id="3.40.50.1820">
    <property type="entry name" value="alpha/beta hydrolase"/>
    <property type="match status" value="1"/>
</dbReference>
<dbReference type="GO" id="GO:0052689">
    <property type="term" value="F:carboxylic ester hydrolase activity"/>
    <property type="evidence" value="ECO:0007669"/>
    <property type="project" value="UniProtKB-KW"/>
</dbReference>
<dbReference type="InterPro" id="IPR019826">
    <property type="entry name" value="Carboxylesterase_B_AS"/>
</dbReference>
<dbReference type="Pfam" id="PF00135">
    <property type="entry name" value="COesterase"/>
    <property type="match status" value="1"/>
</dbReference>
<dbReference type="InterPro" id="IPR029058">
    <property type="entry name" value="AB_hydrolase_fold"/>
</dbReference>
<evidence type="ECO:0000313" key="10">
    <source>
        <dbReference type="EnsemblMetazoa" id="LLOJ001981-PA"/>
    </source>
</evidence>
<evidence type="ECO:0000256" key="6">
    <source>
        <dbReference type="ARBA" id="ARBA00023180"/>
    </source>
</evidence>
<proteinExistence type="inferred from homology"/>
<dbReference type="InterPro" id="IPR002018">
    <property type="entry name" value="CarbesteraseB"/>
</dbReference>
<dbReference type="PROSITE" id="PS00122">
    <property type="entry name" value="CARBOXYLESTERASE_B_1"/>
    <property type="match status" value="1"/>
</dbReference>
<sequence>MKFLLICAFLVINVINAEEVIVNLPNGPIRGVKNGPMFIFKSIPYAEPPVGEKRFEPVGINREKWSGVRNATDEGMPCMQLSHMGYSQVNPIVFGMEDCLFLSVFTSSVDSGKKLPVIFYIHGGAFMFGTGSFMSPERLFKYQEFVFVIFNYRVGPLGFLSTENEVVPGNMGMKDQVVALQWVRENIHLFGGDPNRVMINGVSAGGASTHLHYFSPLSAGLFHRGFSQSGSALNPWAITENARSKATTLAAHLECPTQDPKVMIECMKAKPAEDIVRGSKLFLPWLYNPFTPFGVVVEKKSPQPFLSDYPEAILRAGKVTDVPWIASLTDAEGNYPVIDYLVPSTKLDQLNNRWEELAPTVLDFAGTVVPQFQPEVGRSVREFYLQKEQISMQNIDKLVAIFSDRHFCVGISLSARLHGQFTSASNYLMYLTFPSEAGLGDLFAPGIKLKGCGHGDDQTMLFVTPVRTLPLTEKEEKFVELFAGLLVKYAAGHDPEMAGVQLKAITSSESMDYLHIKSPNEITLEKTQGFGNEKFWYSLPIAEWNSSLSSN</sequence>